<comment type="subcellular location">
    <subcellularLocation>
        <location evidence="1">Cell membrane</location>
        <topology evidence="1">Single-pass membrane protein</topology>
    </subcellularLocation>
    <subcellularLocation>
        <location evidence="7">Cell membrane</location>
        <topology evidence="7">Single-pass type II membrane protein</topology>
    </subcellularLocation>
</comment>
<evidence type="ECO:0000256" key="8">
    <source>
        <dbReference type="SAM" id="Phobius"/>
    </source>
</evidence>
<keyword evidence="7" id="KW-0653">Protein transport</keyword>
<evidence type="ECO:0000256" key="1">
    <source>
        <dbReference type="ARBA" id="ARBA00004162"/>
    </source>
</evidence>
<accession>E1YMR1</accession>
<gene>
    <name evidence="9" type="ORF">N47_N26800</name>
</gene>
<comment type="similarity">
    <text evidence="2 7">Belongs to the ExbD/TolR family.</text>
</comment>
<sequence>MDEKEFDYMNVIPLVDVMLVLLTIVLTTSTFIASGGIPIELPKASKNIEEISKAQTIGIEKNGSIYLNATPVSLDKLKEAIKAISRDTPILIRADKDIRVQAFVDVLDIVKNLGFRKVSLQTQERK</sequence>
<dbReference type="Gene3D" id="3.30.420.270">
    <property type="match status" value="1"/>
</dbReference>
<reference evidence="9" key="1">
    <citation type="journal article" date="2011" name="Environ. Microbiol.">
        <title>Genomic insights into the metabolic potential of the polycyclic aromatic hydrocarbon degrading sulfate-reducing Deltaproteobacterium N47.</title>
        <authorList>
            <person name="Bergmann F."/>
            <person name="Selesi D."/>
            <person name="Weinmaier T."/>
            <person name="Tischler P."/>
            <person name="Rattei T."/>
            <person name="Meckenstock R.U."/>
        </authorList>
    </citation>
    <scope>NUCLEOTIDE SEQUENCE</scope>
</reference>
<dbReference type="GO" id="GO:0005886">
    <property type="term" value="C:plasma membrane"/>
    <property type="evidence" value="ECO:0007669"/>
    <property type="project" value="UniProtKB-SubCell"/>
</dbReference>
<dbReference type="GO" id="GO:0022857">
    <property type="term" value="F:transmembrane transporter activity"/>
    <property type="evidence" value="ECO:0007669"/>
    <property type="project" value="InterPro"/>
</dbReference>
<name>E1YMR1_9BACT</name>
<evidence type="ECO:0000256" key="6">
    <source>
        <dbReference type="ARBA" id="ARBA00023136"/>
    </source>
</evidence>
<evidence type="ECO:0000256" key="2">
    <source>
        <dbReference type="ARBA" id="ARBA00005811"/>
    </source>
</evidence>
<proteinExistence type="inferred from homology"/>
<dbReference type="EMBL" id="FR695879">
    <property type="protein sequence ID" value="CBX31855.1"/>
    <property type="molecule type" value="Genomic_DNA"/>
</dbReference>
<organism evidence="9">
    <name type="scientific">uncultured Desulfobacterium sp</name>
    <dbReference type="NCBI Taxonomy" id="201089"/>
    <lineage>
        <taxon>Bacteria</taxon>
        <taxon>Pseudomonadati</taxon>
        <taxon>Thermodesulfobacteriota</taxon>
        <taxon>Desulfobacteria</taxon>
        <taxon>Desulfobacterales</taxon>
        <taxon>Desulfobacteriaceae</taxon>
        <taxon>Desulfobacterium</taxon>
        <taxon>environmental samples</taxon>
    </lineage>
</organism>
<evidence type="ECO:0000256" key="7">
    <source>
        <dbReference type="RuleBase" id="RU003879"/>
    </source>
</evidence>
<keyword evidence="3" id="KW-1003">Cell membrane</keyword>
<dbReference type="GO" id="GO:0015031">
    <property type="term" value="P:protein transport"/>
    <property type="evidence" value="ECO:0007669"/>
    <property type="project" value="UniProtKB-KW"/>
</dbReference>
<dbReference type="PANTHER" id="PTHR30558">
    <property type="entry name" value="EXBD MEMBRANE COMPONENT OF PMF-DRIVEN MACROMOLECULE IMPORT SYSTEM"/>
    <property type="match status" value="1"/>
</dbReference>
<keyword evidence="4 7" id="KW-0812">Transmembrane</keyword>
<protein>
    <submittedName>
        <fullName evidence="9">Biopolymer transport protein exbD</fullName>
    </submittedName>
</protein>
<dbReference type="AlphaFoldDB" id="E1YMR1"/>
<keyword evidence="7" id="KW-0813">Transport</keyword>
<evidence type="ECO:0000313" key="9">
    <source>
        <dbReference type="EMBL" id="CBX31855.1"/>
    </source>
</evidence>
<evidence type="ECO:0000256" key="4">
    <source>
        <dbReference type="ARBA" id="ARBA00022692"/>
    </source>
</evidence>
<evidence type="ECO:0000256" key="5">
    <source>
        <dbReference type="ARBA" id="ARBA00022989"/>
    </source>
</evidence>
<dbReference type="PANTHER" id="PTHR30558:SF7">
    <property type="entry name" value="TOL-PAL SYSTEM PROTEIN TOLR"/>
    <property type="match status" value="1"/>
</dbReference>
<evidence type="ECO:0000256" key="3">
    <source>
        <dbReference type="ARBA" id="ARBA00022475"/>
    </source>
</evidence>
<keyword evidence="5 8" id="KW-1133">Transmembrane helix</keyword>
<keyword evidence="6 8" id="KW-0472">Membrane</keyword>
<dbReference type="Pfam" id="PF02472">
    <property type="entry name" value="ExbD"/>
    <property type="match status" value="1"/>
</dbReference>
<feature type="transmembrane region" description="Helical" evidence="8">
    <location>
        <begin position="12"/>
        <end position="33"/>
    </location>
</feature>
<dbReference type="InterPro" id="IPR003400">
    <property type="entry name" value="ExbD"/>
</dbReference>